<dbReference type="Proteomes" id="UP000299102">
    <property type="component" value="Unassembled WGS sequence"/>
</dbReference>
<sequence>MSGGVIMMKGKTATARIVTVNPAFITSDHIVNRICITTGISLDNFESPTNTTEFLSFGRVVSHPPSTKLPGR</sequence>
<organism evidence="1 2">
    <name type="scientific">Eumeta variegata</name>
    <name type="common">Bagworm moth</name>
    <name type="synonym">Eumeta japonica</name>
    <dbReference type="NCBI Taxonomy" id="151549"/>
    <lineage>
        <taxon>Eukaryota</taxon>
        <taxon>Metazoa</taxon>
        <taxon>Ecdysozoa</taxon>
        <taxon>Arthropoda</taxon>
        <taxon>Hexapoda</taxon>
        <taxon>Insecta</taxon>
        <taxon>Pterygota</taxon>
        <taxon>Neoptera</taxon>
        <taxon>Endopterygota</taxon>
        <taxon>Lepidoptera</taxon>
        <taxon>Glossata</taxon>
        <taxon>Ditrysia</taxon>
        <taxon>Tineoidea</taxon>
        <taxon>Psychidae</taxon>
        <taxon>Oiketicinae</taxon>
        <taxon>Eumeta</taxon>
    </lineage>
</organism>
<accession>A0A4C1T3S4</accession>
<evidence type="ECO:0000313" key="2">
    <source>
        <dbReference type="Proteomes" id="UP000299102"/>
    </source>
</evidence>
<reference evidence="1 2" key="1">
    <citation type="journal article" date="2019" name="Commun. Biol.">
        <title>The bagworm genome reveals a unique fibroin gene that provides high tensile strength.</title>
        <authorList>
            <person name="Kono N."/>
            <person name="Nakamura H."/>
            <person name="Ohtoshi R."/>
            <person name="Tomita M."/>
            <person name="Numata K."/>
            <person name="Arakawa K."/>
        </authorList>
    </citation>
    <scope>NUCLEOTIDE SEQUENCE [LARGE SCALE GENOMIC DNA]</scope>
</reference>
<gene>
    <name evidence="1" type="ORF">EVAR_71740_1</name>
</gene>
<comment type="caution">
    <text evidence="1">The sequence shown here is derived from an EMBL/GenBank/DDBJ whole genome shotgun (WGS) entry which is preliminary data.</text>
</comment>
<name>A0A4C1T3S4_EUMVA</name>
<keyword evidence="2" id="KW-1185">Reference proteome</keyword>
<dbReference type="AlphaFoldDB" id="A0A4C1T3S4"/>
<proteinExistence type="predicted"/>
<protein>
    <submittedName>
        <fullName evidence="1">Uncharacterized protein</fullName>
    </submittedName>
</protein>
<dbReference type="EMBL" id="BGZK01004402">
    <property type="protein sequence ID" value="GBP08784.1"/>
    <property type="molecule type" value="Genomic_DNA"/>
</dbReference>
<evidence type="ECO:0000313" key="1">
    <source>
        <dbReference type="EMBL" id="GBP08784.1"/>
    </source>
</evidence>